<reference evidence="1 2" key="1">
    <citation type="submission" date="2019-02" db="EMBL/GenBank/DDBJ databases">
        <title>Genome sequencing of Clostridium botulinum clinical isolates.</title>
        <authorList>
            <person name="Brunt J."/>
            <person name="Van Vliet A.H.M."/>
            <person name="Stringer S.C."/>
            <person name="Grant K.A."/>
            <person name="Carter A.C."/>
            <person name="Peck M.W."/>
        </authorList>
    </citation>
    <scope>NUCLEOTIDE SEQUENCE [LARGE SCALE GENOMIC DNA]</scope>
    <source>
        <strain evidence="1 2">H113700579</strain>
    </source>
</reference>
<organism evidence="1 2">
    <name type="scientific">Clostridium botulinum</name>
    <dbReference type="NCBI Taxonomy" id="1491"/>
    <lineage>
        <taxon>Bacteria</taxon>
        <taxon>Bacillati</taxon>
        <taxon>Bacillota</taxon>
        <taxon>Clostridia</taxon>
        <taxon>Eubacteriales</taxon>
        <taxon>Clostridiaceae</taxon>
        <taxon>Clostridium</taxon>
    </lineage>
</organism>
<comment type="caution">
    <text evidence="1">The sequence shown here is derived from an EMBL/GenBank/DDBJ whole genome shotgun (WGS) entry which is preliminary data.</text>
</comment>
<gene>
    <name evidence="1" type="ORF">EXM65_10530</name>
</gene>
<dbReference type="EMBL" id="SGKU01000027">
    <property type="protein sequence ID" value="NFA43001.1"/>
    <property type="molecule type" value="Genomic_DNA"/>
</dbReference>
<dbReference type="AlphaFoldDB" id="A0A6M0SNX7"/>
<dbReference type="Proteomes" id="UP000472355">
    <property type="component" value="Unassembled WGS sequence"/>
</dbReference>
<protein>
    <submittedName>
        <fullName evidence="1">Uncharacterized protein</fullName>
    </submittedName>
</protein>
<evidence type="ECO:0000313" key="1">
    <source>
        <dbReference type="EMBL" id="NFA43001.1"/>
    </source>
</evidence>
<name>A0A6M0SNX7_CLOBO</name>
<sequence length="302" mass="34204">MIYEGTEINIEVSDCRIIDNMGGKADSLAISFADIKNECRKWDFAKNHTIEIIDKPFRTGVMYIDCFGCSSGSYNIDAISIKKTFKSKKTRTWEKVNFLDLAEDLMQELGLKLETYGIDDFQYSRVDQIQKNNLEFLNYRCMLEGYNLKISNGKALIVSENFLQNQNEVLTLNPSCFIGKYNFKCKSNDIYGGCETISFSGTLIKGSYISNKANGELIKITDIPITSIGEANRFSKNILMSLNKYETIGIFTINKNTLIAAGNLIKIENLDSFNGKYIIENIIHDLISGKSKLTVRKIMEGY</sequence>
<accession>A0A6M0SNX7</accession>
<evidence type="ECO:0000313" key="2">
    <source>
        <dbReference type="Proteomes" id="UP000472355"/>
    </source>
</evidence>
<proteinExistence type="predicted"/>